<sequence>MGSSFDVLTAGVGQNAGVESTLMVVSPLKSRMGETGVKDVVVVIELPTNLRTDKNINRK</sequence>
<organism evidence="1">
    <name type="scientific">viral metagenome</name>
    <dbReference type="NCBI Taxonomy" id="1070528"/>
    <lineage>
        <taxon>unclassified sequences</taxon>
        <taxon>metagenomes</taxon>
        <taxon>organismal metagenomes</taxon>
    </lineage>
</organism>
<protein>
    <submittedName>
        <fullName evidence="1">Uncharacterized protein</fullName>
    </submittedName>
</protein>
<dbReference type="AlphaFoldDB" id="A0A6C0I303"/>
<accession>A0A6C0I303</accession>
<evidence type="ECO:0000313" key="1">
    <source>
        <dbReference type="EMBL" id="QHT86736.1"/>
    </source>
</evidence>
<proteinExistence type="predicted"/>
<dbReference type="EMBL" id="MN740076">
    <property type="protein sequence ID" value="QHT86736.1"/>
    <property type="molecule type" value="Genomic_DNA"/>
</dbReference>
<reference evidence="1" key="1">
    <citation type="journal article" date="2020" name="Nature">
        <title>Giant virus diversity and host interactions through global metagenomics.</title>
        <authorList>
            <person name="Schulz F."/>
            <person name="Roux S."/>
            <person name="Paez-Espino D."/>
            <person name="Jungbluth S."/>
            <person name="Walsh D.A."/>
            <person name="Denef V.J."/>
            <person name="McMahon K.D."/>
            <person name="Konstantinidis K.T."/>
            <person name="Eloe-Fadrosh E.A."/>
            <person name="Kyrpides N.C."/>
            <person name="Woyke T."/>
        </authorList>
    </citation>
    <scope>NUCLEOTIDE SEQUENCE</scope>
    <source>
        <strain evidence="1">GVMAG-M-3300023184-18</strain>
    </source>
</reference>
<name>A0A6C0I303_9ZZZZ</name>